<dbReference type="PROSITE" id="PS51257">
    <property type="entry name" value="PROKAR_LIPOPROTEIN"/>
    <property type="match status" value="1"/>
</dbReference>
<evidence type="ECO:0000256" key="2">
    <source>
        <dbReference type="SAM" id="MobiDB-lite"/>
    </source>
</evidence>
<feature type="region of interest" description="Disordered" evidence="2">
    <location>
        <begin position="311"/>
        <end position="351"/>
    </location>
</feature>
<dbReference type="RefSeq" id="XP_014151265.1">
    <property type="nucleotide sequence ID" value="XM_014295790.1"/>
</dbReference>
<dbReference type="eggNOG" id="ENOG502S32D">
    <property type="taxonomic scope" value="Eukaryota"/>
</dbReference>
<dbReference type="InterPro" id="IPR029052">
    <property type="entry name" value="Metallo-depent_PP-like"/>
</dbReference>
<dbReference type="InterPro" id="IPR052169">
    <property type="entry name" value="CW_Biosynth-Accessory"/>
</dbReference>
<evidence type="ECO:0000313" key="4">
    <source>
        <dbReference type="EMBL" id="KNC77363.1"/>
    </source>
</evidence>
<evidence type="ECO:0000259" key="3">
    <source>
        <dbReference type="SMART" id="SM00854"/>
    </source>
</evidence>
<organism evidence="4 5">
    <name type="scientific">Sphaeroforma arctica JP610</name>
    <dbReference type="NCBI Taxonomy" id="667725"/>
    <lineage>
        <taxon>Eukaryota</taxon>
        <taxon>Ichthyosporea</taxon>
        <taxon>Ichthyophonida</taxon>
        <taxon>Sphaeroforma</taxon>
    </lineage>
</organism>
<dbReference type="EMBL" id="KQ242757">
    <property type="protein sequence ID" value="KNC77363.1"/>
    <property type="molecule type" value="Genomic_DNA"/>
</dbReference>
<protein>
    <recommendedName>
        <fullName evidence="3">Capsule synthesis protein CapA domain-containing protein</fullName>
    </recommendedName>
</protein>
<dbReference type="GeneID" id="25910678"/>
<proteinExistence type="inferred from homology"/>
<dbReference type="PANTHER" id="PTHR33393">
    <property type="entry name" value="POLYGLUTAMINE SYNTHESIS ACCESSORY PROTEIN RV0574C-RELATED"/>
    <property type="match status" value="1"/>
</dbReference>
<feature type="region of interest" description="Disordered" evidence="2">
    <location>
        <begin position="94"/>
        <end position="114"/>
    </location>
</feature>
<dbReference type="InterPro" id="IPR019079">
    <property type="entry name" value="Capsule_synth_CapA"/>
</dbReference>
<evidence type="ECO:0000256" key="1">
    <source>
        <dbReference type="ARBA" id="ARBA00005662"/>
    </source>
</evidence>
<gene>
    <name evidence="4" type="ORF">SARC_10174</name>
</gene>
<dbReference type="SUPFAM" id="SSF56300">
    <property type="entry name" value="Metallo-dependent phosphatases"/>
    <property type="match status" value="1"/>
</dbReference>
<keyword evidence="5" id="KW-1185">Reference proteome</keyword>
<dbReference type="OrthoDB" id="189619at2759"/>
<sequence length="742" mass="81195">MRNGCGYDLSMGRVFKRRPLLFAVLILGCLYGGVTQQYVQTLHSQRRGSDGANSVVFNANDDNNIDVSNMDRRNEQSINSGGFGNGKLQKLNDLWTGSDGRSDADREENLSSNRHAGVRVVDNSYVNDNRIEYSFQGNKTDSDLTKETDAHSANIKNDNVSNDMTPTDKVRGAIGSEVSSEDVTKVVEPVENRAAAVKYHAVQGQGLERNKEATGVVQDVSVKHSSQIGVGSRLHSDTASNNVGEHNLEAASLDEISSKTAEDPLVKLRPNVETEINSYTLTFVGDIMLGDAGLRFAEKQYETAQALKTLGDKSENSKSIVSNKKNTIQKTNSDTDTNDPDSRGEGEEESEFVWDVDEPFSKVKRLLRQSDYVIGNLEAPITRRRKNYDSNHAWSYNMIPRTAMAIKRSGINAVGFANNHFLDRGPMGVFDTLTRLEDVGLPLFGLGRTLEDAAKPLLLTTTILRKNDDSMEGVVKDENETWKVAGRDLPSSLNHGDSQLIRSREKVRNDDTGIDKADAGKYGHRYENQDQESTHSHGNLTVGVVGFSDLFCCGKRAGNAEIGWGVLQPEPEDISIGIQQLVASGASLKVAYVHWGKNYKPITDYQRYQARLLVRAGFDLIVGSAGSHTAQGFEYVDGVPVVYSVGNYVFQTPGRFSVPAKGSEGVIPSPYAMVLHAHIDFRKQVFSGLRLDCIIIDNSVVEFIPRECLPSEAAEFFASLGSDVIYVAGAVSASVVFPALAG</sequence>
<dbReference type="Pfam" id="PF09587">
    <property type="entry name" value="PGA_cap"/>
    <property type="match status" value="1"/>
</dbReference>
<dbReference type="Proteomes" id="UP000054560">
    <property type="component" value="Unassembled WGS sequence"/>
</dbReference>
<dbReference type="STRING" id="667725.A0A0L0FMT4"/>
<comment type="similarity">
    <text evidence="1">Belongs to the CapA family.</text>
</comment>
<feature type="domain" description="Capsule synthesis protein CapA" evidence="3">
    <location>
        <begin position="353"/>
        <end position="652"/>
    </location>
</feature>
<name>A0A0L0FMT4_9EUKA</name>
<reference evidence="4 5" key="1">
    <citation type="submission" date="2011-02" db="EMBL/GenBank/DDBJ databases">
        <title>The Genome Sequence of Sphaeroforma arctica JP610.</title>
        <authorList>
            <consortium name="The Broad Institute Genome Sequencing Platform"/>
            <person name="Russ C."/>
            <person name="Cuomo C."/>
            <person name="Young S.K."/>
            <person name="Zeng Q."/>
            <person name="Gargeya S."/>
            <person name="Alvarado L."/>
            <person name="Berlin A."/>
            <person name="Chapman S.B."/>
            <person name="Chen Z."/>
            <person name="Freedman E."/>
            <person name="Gellesch M."/>
            <person name="Goldberg J."/>
            <person name="Griggs A."/>
            <person name="Gujja S."/>
            <person name="Heilman E."/>
            <person name="Heiman D."/>
            <person name="Howarth C."/>
            <person name="Mehta T."/>
            <person name="Neiman D."/>
            <person name="Pearson M."/>
            <person name="Roberts A."/>
            <person name="Saif S."/>
            <person name="Shea T."/>
            <person name="Shenoy N."/>
            <person name="Sisk P."/>
            <person name="Stolte C."/>
            <person name="Sykes S."/>
            <person name="White J."/>
            <person name="Yandava C."/>
            <person name="Burger G."/>
            <person name="Gray M.W."/>
            <person name="Holland P.W.H."/>
            <person name="King N."/>
            <person name="Lang F.B.F."/>
            <person name="Roger A.J."/>
            <person name="Ruiz-Trillo I."/>
            <person name="Haas B."/>
            <person name="Nusbaum C."/>
            <person name="Birren B."/>
        </authorList>
    </citation>
    <scope>NUCLEOTIDE SEQUENCE [LARGE SCALE GENOMIC DNA]</scope>
    <source>
        <strain evidence="4 5">JP610</strain>
    </source>
</reference>
<feature type="compositionally biased region" description="Basic and acidic residues" evidence="2">
    <location>
        <begin position="100"/>
        <end position="109"/>
    </location>
</feature>
<accession>A0A0L0FMT4</accession>
<dbReference type="PANTHER" id="PTHR33393:SF11">
    <property type="entry name" value="POLYGLUTAMINE SYNTHESIS ACCESSORY PROTEIN RV0574C-RELATED"/>
    <property type="match status" value="1"/>
</dbReference>
<feature type="compositionally biased region" description="Polar residues" evidence="2">
    <location>
        <begin position="317"/>
        <end position="330"/>
    </location>
</feature>
<dbReference type="SMART" id="SM00854">
    <property type="entry name" value="PGA_cap"/>
    <property type="match status" value="1"/>
</dbReference>
<evidence type="ECO:0000313" key="5">
    <source>
        <dbReference type="Proteomes" id="UP000054560"/>
    </source>
</evidence>
<dbReference type="AlphaFoldDB" id="A0A0L0FMT4"/>